<reference evidence="2" key="1">
    <citation type="journal article" date="2015" name="Nature">
        <title>Complex archaea that bridge the gap between prokaryotes and eukaryotes.</title>
        <authorList>
            <person name="Spang A."/>
            <person name="Saw J.H."/>
            <person name="Jorgensen S.L."/>
            <person name="Zaremba-Niedzwiedzka K."/>
            <person name="Martijn J."/>
            <person name="Lind A.E."/>
            <person name="van Eijk R."/>
            <person name="Schleper C."/>
            <person name="Guy L."/>
            <person name="Ettema T.J."/>
        </authorList>
    </citation>
    <scope>NUCLEOTIDE SEQUENCE</scope>
</reference>
<evidence type="ECO:0000313" key="2">
    <source>
        <dbReference type="EMBL" id="KKL25095.1"/>
    </source>
</evidence>
<sequence length="244" mass="27397">HIAGVIKQLQGYARDAHTLRGLRTRKCLGPTGGLALVCEDCYEHLEDYCGPCYLRAIHLTPEVREEIREGVQAVNEGRIRPWSEVEAELFENEPLPVTSAEAEEGTPREQSEEEAWREQFENTPPTGITELELHSIGLHTDPEDPRDATPEEFENECGIAGQGHVWVKIPAAGLGENGLTVMHWGDTKCLRCGIPADFDVQQEVMLEEEEPTHEHDHYHYDEGLHRHSHELSHHGTALDGMHGP</sequence>
<dbReference type="EMBL" id="LAZR01036342">
    <property type="protein sequence ID" value="KKL25095.1"/>
    <property type="molecule type" value="Genomic_DNA"/>
</dbReference>
<evidence type="ECO:0000256" key="1">
    <source>
        <dbReference type="SAM" id="MobiDB-lite"/>
    </source>
</evidence>
<accession>A0A0F9BT74</accession>
<proteinExistence type="predicted"/>
<gene>
    <name evidence="2" type="ORF">LCGC14_2408730</name>
</gene>
<feature type="compositionally biased region" description="Basic and acidic residues" evidence="1">
    <location>
        <begin position="105"/>
        <end position="120"/>
    </location>
</feature>
<organism evidence="2">
    <name type="scientific">marine sediment metagenome</name>
    <dbReference type="NCBI Taxonomy" id="412755"/>
    <lineage>
        <taxon>unclassified sequences</taxon>
        <taxon>metagenomes</taxon>
        <taxon>ecological metagenomes</taxon>
    </lineage>
</organism>
<comment type="caution">
    <text evidence="2">The sequence shown here is derived from an EMBL/GenBank/DDBJ whole genome shotgun (WGS) entry which is preliminary data.</text>
</comment>
<feature type="non-terminal residue" evidence="2">
    <location>
        <position position="1"/>
    </location>
</feature>
<feature type="region of interest" description="Disordered" evidence="1">
    <location>
        <begin position="91"/>
        <end position="127"/>
    </location>
</feature>
<name>A0A0F9BT74_9ZZZZ</name>
<protein>
    <submittedName>
        <fullName evidence="2">Uncharacterized protein</fullName>
    </submittedName>
</protein>
<dbReference type="AlphaFoldDB" id="A0A0F9BT74"/>